<dbReference type="EMBL" id="UOYO01000004">
    <property type="protein sequence ID" value="VAY86310.1"/>
    <property type="molecule type" value="Genomic_DNA"/>
</dbReference>
<proteinExistence type="predicted"/>
<reference evidence="1" key="1">
    <citation type="submission" date="2018-10" db="EMBL/GenBank/DDBJ databases">
        <authorList>
            <person name="Aoki K."/>
        </authorList>
    </citation>
    <scope>NUCLEOTIDE SEQUENCE</scope>
</reference>
<organism evidence="1">
    <name type="scientific">hydrothermal vent metagenome</name>
    <dbReference type="NCBI Taxonomy" id="652676"/>
    <lineage>
        <taxon>unclassified sequences</taxon>
        <taxon>metagenomes</taxon>
        <taxon>ecological metagenomes</taxon>
    </lineage>
</organism>
<dbReference type="InterPro" id="IPR017945">
    <property type="entry name" value="DHBP_synth_RibB-like_a/b_dom"/>
</dbReference>
<evidence type="ECO:0000313" key="1">
    <source>
        <dbReference type="EMBL" id="VAY86310.1"/>
    </source>
</evidence>
<dbReference type="AlphaFoldDB" id="A0A3B1DRJ7"/>
<name>A0A3B1DRJ7_9ZZZZ</name>
<gene>
    <name evidence="1" type="ORF">MNB_ARC-1_592</name>
</gene>
<protein>
    <submittedName>
        <fullName evidence="1">TsaC protein (YrdC domain) required for threonylcarbamoyladenosine t(6)A37 modification in tRNA</fullName>
    </submittedName>
</protein>
<accession>A0A3B1DRJ7</accession>
<sequence length="111" mass="13177">MVRIVKNFNTLKNYTRVPKYFRKMVRNSKDITFIYPSKESFRVVNKNSKHYDFIKKFGILYSTSANENGKKFDFDFATSKCDVQLIDSKEYAEKSPSSIMKLKKLKIIKIR</sequence>
<dbReference type="SUPFAM" id="SSF55821">
    <property type="entry name" value="YrdC/RibB"/>
    <property type="match status" value="1"/>
</dbReference>